<evidence type="ECO:0000313" key="3">
    <source>
        <dbReference type="EMBL" id="KAL3233763.1"/>
    </source>
</evidence>
<proteinExistence type="inferred from homology"/>
<gene>
    <name evidence="3" type="ORF">RNJ44_03803</name>
</gene>
<keyword evidence="1" id="KW-0378">Hydrolase</keyword>
<keyword evidence="4" id="KW-1185">Reference proteome</keyword>
<evidence type="ECO:0000259" key="2">
    <source>
        <dbReference type="PROSITE" id="PS50235"/>
    </source>
</evidence>
<dbReference type="InterPro" id="IPR028889">
    <property type="entry name" value="USP"/>
</dbReference>
<dbReference type="EMBL" id="JBEVYD010000004">
    <property type="protein sequence ID" value="KAL3233763.1"/>
    <property type="molecule type" value="Genomic_DNA"/>
</dbReference>
<accession>A0ABR4NXY7</accession>
<comment type="catalytic activity">
    <reaction evidence="1">
        <text>Thiol-dependent hydrolysis of ester, thioester, amide, peptide and isopeptide bonds formed by the C-terminal Gly of ubiquitin (a 76-residue protein attached to proteins as an intracellular targeting signal).</text>
        <dbReference type="EC" id="3.4.19.12"/>
    </reaction>
</comment>
<dbReference type="CDD" id="cd02662">
    <property type="entry name" value="Peptidase_C19F"/>
    <property type="match status" value="1"/>
</dbReference>
<reference evidence="3 4" key="1">
    <citation type="submission" date="2024-05" db="EMBL/GenBank/DDBJ databases">
        <title>Long read based assembly of the Candida bracarensis genome reveals expanded adhesin content.</title>
        <authorList>
            <person name="Marcet-Houben M."/>
            <person name="Ksiezopolska E."/>
            <person name="Gabaldon T."/>
        </authorList>
    </citation>
    <scope>NUCLEOTIDE SEQUENCE [LARGE SCALE GENOMIC DNA]</scope>
    <source>
        <strain evidence="3 4">CBM6</strain>
    </source>
</reference>
<name>A0ABR4NXY7_9SACH</name>
<dbReference type="PANTHER" id="PTHR24006">
    <property type="entry name" value="UBIQUITIN CARBOXYL-TERMINAL HYDROLASE"/>
    <property type="match status" value="1"/>
</dbReference>
<protein>
    <recommendedName>
        <fullName evidence="1">Ubiquitin carboxyl-terminal hydrolase</fullName>
        <ecNumber evidence="1">3.4.19.12</ecNumber>
    </recommendedName>
</protein>
<comment type="caution">
    <text evidence="3">The sequence shown here is derived from an EMBL/GenBank/DDBJ whole genome shotgun (WGS) entry which is preliminary data.</text>
</comment>
<dbReference type="Pfam" id="PF00443">
    <property type="entry name" value="UCH"/>
    <property type="match status" value="1"/>
</dbReference>
<dbReference type="PROSITE" id="PS00973">
    <property type="entry name" value="USP_2"/>
    <property type="match status" value="1"/>
</dbReference>
<organism evidence="3 4">
    <name type="scientific">Nakaseomyces bracarensis</name>
    <dbReference type="NCBI Taxonomy" id="273131"/>
    <lineage>
        <taxon>Eukaryota</taxon>
        <taxon>Fungi</taxon>
        <taxon>Dikarya</taxon>
        <taxon>Ascomycota</taxon>
        <taxon>Saccharomycotina</taxon>
        <taxon>Saccharomycetes</taxon>
        <taxon>Saccharomycetales</taxon>
        <taxon>Saccharomycetaceae</taxon>
        <taxon>Nakaseomyces</taxon>
    </lineage>
</organism>
<dbReference type="InterPro" id="IPR018200">
    <property type="entry name" value="USP_CS"/>
</dbReference>
<dbReference type="PROSITE" id="PS00972">
    <property type="entry name" value="USP_1"/>
    <property type="match status" value="1"/>
</dbReference>
<keyword evidence="1" id="KW-0833">Ubl conjugation pathway</keyword>
<dbReference type="InterPro" id="IPR001394">
    <property type="entry name" value="Peptidase_C19_UCH"/>
</dbReference>
<dbReference type="Proteomes" id="UP001623330">
    <property type="component" value="Unassembled WGS sequence"/>
</dbReference>
<feature type="domain" description="USP" evidence="2">
    <location>
        <begin position="72"/>
        <end position="470"/>
    </location>
</feature>
<dbReference type="PROSITE" id="PS50235">
    <property type="entry name" value="USP_3"/>
    <property type="match status" value="1"/>
</dbReference>
<comment type="similarity">
    <text evidence="1">Belongs to the peptidase C19 family.</text>
</comment>
<evidence type="ECO:0000256" key="1">
    <source>
        <dbReference type="RuleBase" id="RU366025"/>
    </source>
</evidence>
<dbReference type="EC" id="3.4.19.12" evidence="1"/>
<dbReference type="InterPro" id="IPR038765">
    <property type="entry name" value="Papain-like_cys_pep_sf"/>
</dbReference>
<dbReference type="SUPFAM" id="SSF54001">
    <property type="entry name" value="Cysteine proteinases"/>
    <property type="match status" value="1"/>
</dbReference>
<dbReference type="PANTHER" id="PTHR24006:SF827">
    <property type="entry name" value="UBIQUITIN CARBOXYL-TERMINAL HYDROLASE 34"/>
    <property type="match status" value="1"/>
</dbReference>
<keyword evidence="1" id="KW-0645">Protease</keyword>
<dbReference type="Gene3D" id="3.90.70.10">
    <property type="entry name" value="Cysteine proteinases"/>
    <property type="match status" value="1"/>
</dbReference>
<keyword evidence="1" id="KW-0788">Thiol protease</keyword>
<sequence>MLLIPFLTRDKSPLKSWVELISYGLKKNKWWQLTFGFAGSIIGYILFPTIKDFIIGKRIQGSVSNRDDKYTTGLVNKGNYCYVNSALQALSSSENMSRYLNVMYGVINEESLQENSIPSYDLRLHVALYKLLRCLQSLINTPNTTTTTEVTRTMENIYQSRLSSSQNDAHEFLQILLERLDTELQYCSILESKGLPYKGTVSEEFTCTRCRGISKAKSTTFTIFEAHLPQKQFITLEELLLNNSSDVITDYSCLVCNARAIISLEESYEFKGTSETLKQEMLELKSRLTSIKINDDISPQLEAFFQTYSRYGYNRDAMKTTIFKRTTFVSSPSTLIIHLSRSTYNGMVYSRNNCKVKYPETLIANGQGDLKVNYQLKSVVKHTGNHYSGHYQCYRRKPILKRDRTTKKVVNTTTMIGAGTMTIGNNNLRKLKSITEFPFWFLSDATTREKRLADVLDEEKSAYLLIYEKL</sequence>
<evidence type="ECO:0000313" key="4">
    <source>
        <dbReference type="Proteomes" id="UP001623330"/>
    </source>
</evidence>
<dbReference type="InterPro" id="IPR050164">
    <property type="entry name" value="Peptidase_C19"/>
</dbReference>